<gene>
    <name evidence="2" type="ORF">Cadr_000025858</name>
</gene>
<reference evidence="2 3" key="1">
    <citation type="journal article" date="2019" name="Mol. Ecol. Resour.">
        <title>Improving Illumina assemblies with Hi-C and long reads: an example with the North African dromedary.</title>
        <authorList>
            <person name="Elbers J.P."/>
            <person name="Rogers M.F."/>
            <person name="Perelman P.L."/>
            <person name="Proskuryakova A.A."/>
            <person name="Serdyukova N.A."/>
            <person name="Johnson W.E."/>
            <person name="Horin P."/>
            <person name="Corander J."/>
            <person name="Murphy D."/>
            <person name="Burger P.A."/>
        </authorList>
    </citation>
    <scope>NUCLEOTIDE SEQUENCE [LARGE SCALE GENOMIC DNA]</scope>
    <source>
        <strain evidence="2">Drom800</strain>
        <tissue evidence="2">Blood</tissue>
    </source>
</reference>
<dbReference type="Proteomes" id="UP000299084">
    <property type="component" value="Unassembled WGS sequence"/>
</dbReference>
<feature type="region of interest" description="Disordered" evidence="1">
    <location>
        <begin position="314"/>
        <end position="342"/>
    </location>
</feature>
<sequence>MKTLPLERTEGVRMQGSVAAELGLNPMGPCSLPSSPALKTRGNEAGNSATRSHLPPVADGVTPSFTPPTTAFPFLPGHEEQQARSFLTRAQAPGSNLMLSSENEDTATNSVSKERPCEGRRTAEKGRASTEKEKRPCEPERRLVRAIRGDSNPGGTGWNLKMIRLQQGEPADEGGLRGGQTGAGGEVASQWTGWKRRAKLRTNTQMLMSTQCGQSTAPEWNWAERTRPREERVNFPIAHETSANRGGVKWQSDQASGAVSKLQVSAKIQLTPVSAKFCEDTATPARLSTVSGCLGSTPSRVKCLQETKGRRGYVNNSRLKVTAEDDNPKQGTESAGSAQEEEVKTEIFLMQRNRYNQGAVYQVALSISTGLGIPRSSPSPPQDPLVPVSQSLTHRDGGLQGFLFPPYRGLLLVATGRSLLALKMESLLARKEMDNPRTHKPDPAGQRGQHRHFGGWGRRRPLRWEAFLYGFQTLNWDLVIGSGGGAGWGAGREAGRGRTASRHEGHHDKQACFQLYRGPQTRTPEGALKCPHSRCPRLATSSPSEARALKLSSITSRYKALCVGFRTRPHPRTLQTPVTAKPLLSAQATSSPPGDSVRR</sequence>
<feature type="compositionally biased region" description="Basic and acidic residues" evidence="1">
    <location>
        <begin position="112"/>
        <end position="139"/>
    </location>
</feature>
<dbReference type="AlphaFoldDB" id="A0A5N4CMD9"/>
<evidence type="ECO:0000256" key="1">
    <source>
        <dbReference type="SAM" id="MobiDB-lite"/>
    </source>
</evidence>
<organism evidence="2 3">
    <name type="scientific">Camelus dromedarius</name>
    <name type="common">Dromedary</name>
    <name type="synonym">Arabian camel</name>
    <dbReference type="NCBI Taxonomy" id="9838"/>
    <lineage>
        <taxon>Eukaryota</taxon>
        <taxon>Metazoa</taxon>
        <taxon>Chordata</taxon>
        <taxon>Craniata</taxon>
        <taxon>Vertebrata</taxon>
        <taxon>Euteleostomi</taxon>
        <taxon>Mammalia</taxon>
        <taxon>Eutheria</taxon>
        <taxon>Laurasiatheria</taxon>
        <taxon>Artiodactyla</taxon>
        <taxon>Tylopoda</taxon>
        <taxon>Camelidae</taxon>
        <taxon>Camelus</taxon>
    </lineage>
</organism>
<keyword evidence="3" id="KW-1185">Reference proteome</keyword>
<feature type="region of interest" description="Disordered" evidence="1">
    <location>
        <begin position="434"/>
        <end position="454"/>
    </location>
</feature>
<proteinExistence type="predicted"/>
<comment type="caution">
    <text evidence="2">The sequence shown here is derived from an EMBL/GenBank/DDBJ whole genome shotgun (WGS) entry which is preliminary data.</text>
</comment>
<protein>
    <submittedName>
        <fullName evidence="2">Uncharacterized protein</fullName>
    </submittedName>
</protein>
<feature type="region of interest" description="Disordered" evidence="1">
    <location>
        <begin position="23"/>
        <end position="74"/>
    </location>
</feature>
<evidence type="ECO:0000313" key="2">
    <source>
        <dbReference type="EMBL" id="KAB1260068.1"/>
    </source>
</evidence>
<evidence type="ECO:0000313" key="3">
    <source>
        <dbReference type="Proteomes" id="UP000299084"/>
    </source>
</evidence>
<accession>A0A5N4CMD9</accession>
<dbReference type="EMBL" id="JWIN03000022">
    <property type="protein sequence ID" value="KAB1260068.1"/>
    <property type="molecule type" value="Genomic_DNA"/>
</dbReference>
<feature type="region of interest" description="Disordered" evidence="1">
    <location>
        <begin position="96"/>
        <end position="139"/>
    </location>
</feature>
<feature type="compositionally biased region" description="Polar residues" evidence="1">
    <location>
        <begin position="96"/>
        <end position="111"/>
    </location>
</feature>
<feature type="region of interest" description="Disordered" evidence="1">
    <location>
        <begin position="569"/>
        <end position="599"/>
    </location>
</feature>
<feature type="compositionally biased region" description="Low complexity" evidence="1">
    <location>
        <begin position="62"/>
        <end position="74"/>
    </location>
</feature>
<name>A0A5N4CMD9_CAMDR</name>